<dbReference type="EC" id="2.3.3.13" evidence="3"/>
<accession>A0A348ALT8</accession>
<dbReference type="Proteomes" id="UP000276437">
    <property type="component" value="Chromosome"/>
</dbReference>
<dbReference type="Pfam" id="PF22617">
    <property type="entry name" value="HCS_D2"/>
    <property type="match status" value="1"/>
</dbReference>
<dbReference type="SUPFAM" id="SSF51569">
    <property type="entry name" value="Aldolase"/>
    <property type="match status" value="1"/>
</dbReference>
<keyword evidence="4" id="KW-1185">Reference proteome</keyword>
<dbReference type="PANTHER" id="PTHR42880:SF1">
    <property type="entry name" value="ISOPROPYLMALATE_HOMOCITRATE_CITRAMALATE SYNTHASE FAMILY PROTEIN"/>
    <property type="match status" value="1"/>
</dbReference>
<evidence type="ECO:0000313" key="3">
    <source>
        <dbReference type="EMBL" id="BBB92036.1"/>
    </source>
</evidence>
<evidence type="ECO:0000256" key="1">
    <source>
        <dbReference type="ARBA" id="ARBA00022679"/>
    </source>
</evidence>
<evidence type="ECO:0000259" key="2">
    <source>
        <dbReference type="PROSITE" id="PS50991"/>
    </source>
</evidence>
<evidence type="ECO:0000313" key="4">
    <source>
        <dbReference type="Proteomes" id="UP000276437"/>
    </source>
</evidence>
<dbReference type="OrthoDB" id="503431at2"/>
<gene>
    <name evidence="3" type="primary">leuA_7</name>
    <name evidence="3" type="ORF">MAMMFC1_02721</name>
</gene>
<dbReference type="InterPro" id="IPR013785">
    <property type="entry name" value="Aldolase_TIM"/>
</dbReference>
<dbReference type="AlphaFoldDB" id="A0A348ALT8"/>
<reference evidence="3 4" key="1">
    <citation type="journal article" date="2018" name="Int. J. Syst. Evol. Microbiol.">
        <title>Methylomusa anaerophila gen. nov., sp. nov., an anaerobic methanol-utilizing bacterium isolated from a microbial fuel cell.</title>
        <authorList>
            <person name="Amano N."/>
            <person name="Yamamuro A."/>
            <person name="Miyahara M."/>
            <person name="Kouzuma A."/>
            <person name="Abe T."/>
            <person name="Watanabe K."/>
        </authorList>
    </citation>
    <scope>NUCLEOTIDE SEQUENCE [LARGE SCALE GENOMIC DNA]</scope>
    <source>
        <strain evidence="3 4">MMFC1</strain>
    </source>
</reference>
<dbReference type="InterPro" id="IPR000891">
    <property type="entry name" value="PYR_CT"/>
</dbReference>
<protein>
    <submittedName>
        <fullName evidence="3">2-isopropylmalate synthase</fullName>
        <ecNumber evidence="3">2.3.3.13</ecNumber>
    </submittedName>
</protein>
<keyword evidence="3" id="KW-0012">Acyltransferase</keyword>
<proteinExistence type="predicted"/>
<dbReference type="GO" id="GO:0003852">
    <property type="term" value="F:2-isopropylmalate synthase activity"/>
    <property type="evidence" value="ECO:0007669"/>
    <property type="project" value="UniProtKB-EC"/>
</dbReference>
<dbReference type="Pfam" id="PF00682">
    <property type="entry name" value="HMGL-like"/>
    <property type="match status" value="1"/>
</dbReference>
<name>A0A348ALT8_9FIRM</name>
<keyword evidence="1 3" id="KW-0808">Transferase</keyword>
<feature type="domain" description="Pyruvate carboxyltransferase" evidence="2">
    <location>
        <begin position="137"/>
        <end position="243"/>
    </location>
</feature>
<sequence>MGGPIICHDQTLCEGFLSGLDHDGLSFITRTLQKIQVCNMDVPIVDIHKYKLPEELLKDNLRGKIRPSRKEVGSAYELGYQKVIVAYRHLPGQSLTLNLCLALDRIRSLGMEAALHIENASRLNIHELEGFWPILEGFAINALVYGDKESVLDPFATYEILTELQKSAPLPLEFHGHNAYGVATANAMSAIRAGVRRVATAVAGVGKRGHAPFEEVVMAAKHLLQEPGAAIDQHLAPSCEAIARCLGLQLPLDKAVVGKNIFAHESGLHVHGVAKNPELYEAFTPEEVGLTRHLVVGKHAGTTSLQVKLRERGIELSDTAAYRLLKKVRKKVVEQKSPLSNTELFQMYLAEGIC</sequence>
<dbReference type="PANTHER" id="PTHR42880">
    <property type="entry name" value="HOMOCITRATE SYNTHASE"/>
    <property type="match status" value="1"/>
</dbReference>
<dbReference type="KEGG" id="mana:MAMMFC1_02721"/>
<dbReference type="PROSITE" id="PS50991">
    <property type="entry name" value="PYR_CT"/>
    <property type="match status" value="1"/>
</dbReference>
<dbReference type="InterPro" id="IPR054691">
    <property type="entry name" value="LeuA/HCS_post-cat"/>
</dbReference>
<dbReference type="EMBL" id="AP018449">
    <property type="protein sequence ID" value="BBB92036.1"/>
    <property type="molecule type" value="Genomic_DNA"/>
</dbReference>
<dbReference type="Gene3D" id="1.10.238.260">
    <property type="match status" value="1"/>
</dbReference>
<dbReference type="Gene3D" id="3.20.20.70">
    <property type="entry name" value="Aldolase class I"/>
    <property type="match status" value="1"/>
</dbReference>
<dbReference type="RefSeq" id="WP_126308982.1">
    <property type="nucleotide sequence ID" value="NZ_AP018449.1"/>
</dbReference>
<organism evidence="3 4">
    <name type="scientific">Methylomusa anaerophila</name>
    <dbReference type="NCBI Taxonomy" id="1930071"/>
    <lineage>
        <taxon>Bacteria</taxon>
        <taxon>Bacillati</taxon>
        <taxon>Bacillota</taxon>
        <taxon>Negativicutes</taxon>
        <taxon>Selenomonadales</taxon>
        <taxon>Sporomusaceae</taxon>
        <taxon>Methylomusa</taxon>
    </lineage>
</organism>